<dbReference type="SUPFAM" id="SSF88946">
    <property type="entry name" value="Sigma2 domain of RNA polymerase sigma factors"/>
    <property type="match status" value="1"/>
</dbReference>
<dbReference type="NCBIfam" id="TIGR02937">
    <property type="entry name" value="sigma70-ECF"/>
    <property type="match status" value="1"/>
</dbReference>
<evidence type="ECO:0000259" key="2">
    <source>
        <dbReference type="Pfam" id="PF04542"/>
    </source>
</evidence>
<name>A0A0R3NBG3_9BRAD</name>
<dbReference type="PANTHER" id="PTHR30173:SF43">
    <property type="entry name" value="ECF RNA POLYMERASE SIGMA FACTOR SIGI-RELATED"/>
    <property type="match status" value="1"/>
</dbReference>
<dbReference type="InterPro" id="IPR013249">
    <property type="entry name" value="RNA_pol_sigma70_r4_t2"/>
</dbReference>
<dbReference type="SUPFAM" id="SSF54427">
    <property type="entry name" value="NTF2-like"/>
    <property type="match status" value="1"/>
</dbReference>
<dbReference type="PANTHER" id="PTHR30173">
    <property type="entry name" value="SIGMA 19 FACTOR"/>
    <property type="match status" value="1"/>
</dbReference>
<feature type="domain" description="RNA polymerase sigma factor 70 region 4 type 2" evidence="3">
    <location>
        <begin position="114"/>
        <end position="164"/>
    </location>
</feature>
<dbReference type="Proteomes" id="UP000052023">
    <property type="component" value="Unassembled WGS sequence"/>
</dbReference>
<dbReference type="SUPFAM" id="SSF88659">
    <property type="entry name" value="Sigma3 and sigma4 domains of RNA polymerase sigma factors"/>
    <property type="match status" value="1"/>
</dbReference>
<comment type="caution">
    <text evidence="4">The sequence shown here is derived from an EMBL/GenBank/DDBJ whole genome shotgun (WGS) entry which is preliminary data.</text>
</comment>
<feature type="domain" description="RNA polymerase sigma-70 region 2" evidence="2">
    <location>
        <begin position="20"/>
        <end position="78"/>
    </location>
</feature>
<dbReference type="InterPro" id="IPR052704">
    <property type="entry name" value="ECF_Sigma-70_Domain"/>
</dbReference>
<keyword evidence="5" id="KW-1185">Reference proteome</keyword>
<dbReference type="OrthoDB" id="9794372at2"/>
<dbReference type="InterPro" id="IPR014284">
    <property type="entry name" value="RNA_pol_sigma-70_dom"/>
</dbReference>
<dbReference type="InterPro" id="IPR013324">
    <property type="entry name" value="RNA_pol_sigma_r3/r4-like"/>
</dbReference>
<dbReference type="Pfam" id="PF08281">
    <property type="entry name" value="Sigma70_r4_2"/>
    <property type="match status" value="1"/>
</dbReference>
<dbReference type="InterPro" id="IPR032710">
    <property type="entry name" value="NTF2-like_dom_sf"/>
</dbReference>
<comment type="subunit">
    <text evidence="1">Interacts transiently with the RNA polymerase catalytic core formed by RpoA, RpoB, RpoC and RpoZ (2 alpha, 1 beta, 1 beta' and 1 omega subunit) to form the RNA polymerase holoenzyme that can initiate transcription.</text>
</comment>
<dbReference type="InterPro" id="IPR013325">
    <property type="entry name" value="RNA_pol_sigma_r2"/>
</dbReference>
<evidence type="ECO:0000313" key="4">
    <source>
        <dbReference type="EMBL" id="KRR27136.1"/>
    </source>
</evidence>
<gene>
    <name evidence="4" type="ORF">CQ13_21945</name>
</gene>
<dbReference type="GO" id="GO:0003677">
    <property type="term" value="F:DNA binding"/>
    <property type="evidence" value="ECO:0007669"/>
    <property type="project" value="InterPro"/>
</dbReference>
<dbReference type="NCBIfam" id="TIGR02957">
    <property type="entry name" value="SigX4"/>
    <property type="match status" value="1"/>
</dbReference>
<protein>
    <submittedName>
        <fullName evidence="4">RNA polymerase subunit sigma</fullName>
    </submittedName>
</protein>
<dbReference type="Gene3D" id="1.10.10.10">
    <property type="entry name" value="Winged helix-like DNA-binding domain superfamily/Winged helix DNA-binding domain"/>
    <property type="match status" value="1"/>
</dbReference>
<dbReference type="InterPro" id="IPR007627">
    <property type="entry name" value="RNA_pol_sigma70_r2"/>
</dbReference>
<sequence length="300" mass="32381">MGTMSMSSNRPHDGDPLAPHRGRLLGLAYRMLGSRSDAEDVVQDAYLRFAGARDVSNAEAFLVTVVTRLCLDRLKSAKAQREIYIGPWLPEPVCDAESLSAEAATELADDLSFALLLALDRLSPMERAAFLLHDVFDTPFSEIAAMLDHSEAACRQLASRARRAVRDNRPLPAAAPDNHARLLHAFSEAVASGDVSRLAELLREDAVAITDGGGRKFAARNPIVGKDKVARFFVGIAGKTAGQDVRIEQAVINGAIGALLYLDGELDLILSMAIDGEKIAAIYVVRNPDKLRHIPPAGIH</sequence>
<evidence type="ECO:0000313" key="5">
    <source>
        <dbReference type="Proteomes" id="UP000052023"/>
    </source>
</evidence>
<dbReference type="InterPro" id="IPR036388">
    <property type="entry name" value="WH-like_DNA-bd_sf"/>
</dbReference>
<dbReference type="EMBL" id="LLYA01000113">
    <property type="protein sequence ID" value="KRR27136.1"/>
    <property type="molecule type" value="Genomic_DNA"/>
</dbReference>
<dbReference type="GO" id="GO:0006352">
    <property type="term" value="P:DNA-templated transcription initiation"/>
    <property type="evidence" value="ECO:0007669"/>
    <property type="project" value="InterPro"/>
</dbReference>
<dbReference type="Gene3D" id="1.10.1740.10">
    <property type="match status" value="1"/>
</dbReference>
<dbReference type="NCBIfam" id="NF007214">
    <property type="entry name" value="PRK09636.1"/>
    <property type="match status" value="1"/>
</dbReference>
<dbReference type="AlphaFoldDB" id="A0A0R3NBG3"/>
<dbReference type="Pfam" id="PF04542">
    <property type="entry name" value="Sigma70_r2"/>
    <property type="match status" value="1"/>
</dbReference>
<dbReference type="InterPro" id="IPR014303">
    <property type="entry name" value="RNA_pol_sigma-70_ECF"/>
</dbReference>
<reference evidence="4 5" key="1">
    <citation type="submission" date="2014-03" db="EMBL/GenBank/DDBJ databases">
        <title>Bradyrhizobium valentinum sp. nov., isolated from effective nodules of Lupinus mariae-josephae, a lupine endemic of basic-lime soils in Eastern Spain.</title>
        <authorList>
            <person name="Duran D."/>
            <person name="Rey L."/>
            <person name="Navarro A."/>
            <person name="Busquets A."/>
            <person name="Imperial J."/>
            <person name="Ruiz-Argueso T."/>
        </authorList>
    </citation>
    <scope>NUCLEOTIDE SEQUENCE [LARGE SCALE GENOMIC DNA]</scope>
    <source>
        <strain evidence="4 5">Ro19</strain>
    </source>
</reference>
<evidence type="ECO:0000259" key="3">
    <source>
        <dbReference type="Pfam" id="PF08281"/>
    </source>
</evidence>
<dbReference type="GO" id="GO:0016987">
    <property type="term" value="F:sigma factor activity"/>
    <property type="evidence" value="ECO:0007669"/>
    <property type="project" value="InterPro"/>
</dbReference>
<organism evidence="4 5">
    <name type="scientific">Bradyrhizobium retamae</name>
    <dbReference type="NCBI Taxonomy" id="1300035"/>
    <lineage>
        <taxon>Bacteria</taxon>
        <taxon>Pseudomonadati</taxon>
        <taxon>Pseudomonadota</taxon>
        <taxon>Alphaproteobacteria</taxon>
        <taxon>Hyphomicrobiales</taxon>
        <taxon>Nitrobacteraceae</taxon>
        <taxon>Bradyrhizobium</taxon>
    </lineage>
</organism>
<accession>A0A0R3NBG3</accession>
<evidence type="ECO:0000256" key="1">
    <source>
        <dbReference type="ARBA" id="ARBA00011344"/>
    </source>
</evidence>
<dbReference type="Gene3D" id="3.10.450.50">
    <property type="match status" value="1"/>
</dbReference>
<proteinExistence type="predicted"/>